<feature type="region of interest" description="Disordered" evidence="1">
    <location>
        <begin position="69"/>
        <end position="99"/>
    </location>
</feature>
<accession>A0ABN3SIH2</accession>
<keyword evidence="3" id="KW-1185">Reference proteome</keyword>
<sequence length="99" mass="10808">MYLSIRERDGEADGGSATRCPRWTRLRVIRAGVWIADGLFPSGPGARLPGTPNTLRNAPASRQVCDLLRRFADGRRDSRGRPPTTRARARPASTNPGPV</sequence>
<organism evidence="2 3">
    <name type="scientific">Streptomyces violaceolatus</name>
    <dbReference type="NCBI Taxonomy" id="67378"/>
    <lineage>
        <taxon>Bacteria</taxon>
        <taxon>Bacillati</taxon>
        <taxon>Actinomycetota</taxon>
        <taxon>Actinomycetes</taxon>
        <taxon>Kitasatosporales</taxon>
        <taxon>Streptomycetaceae</taxon>
        <taxon>Streptomyces</taxon>
        <taxon>Streptomyces violaceoruber group</taxon>
    </lineage>
</organism>
<dbReference type="Proteomes" id="UP001499989">
    <property type="component" value="Unassembled WGS sequence"/>
</dbReference>
<feature type="compositionally biased region" description="Basic and acidic residues" evidence="1">
    <location>
        <begin position="69"/>
        <end position="80"/>
    </location>
</feature>
<evidence type="ECO:0000256" key="1">
    <source>
        <dbReference type="SAM" id="MobiDB-lite"/>
    </source>
</evidence>
<comment type="caution">
    <text evidence="2">The sequence shown here is derived from an EMBL/GenBank/DDBJ whole genome shotgun (WGS) entry which is preliminary data.</text>
</comment>
<evidence type="ECO:0008006" key="4">
    <source>
        <dbReference type="Google" id="ProtNLM"/>
    </source>
</evidence>
<evidence type="ECO:0000313" key="3">
    <source>
        <dbReference type="Proteomes" id="UP001499989"/>
    </source>
</evidence>
<evidence type="ECO:0000313" key="2">
    <source>
        <dbReference type="EMBL" id="GAA2675400.1"/>
    </source>
</evidence>
<name>A0ABN3SIH2_9ACTN</name>
<gene>
    <name evidence="2" type="ORF">GCM10010310_18000</name>
</gene>
<reference evidence="2 3" key="1">
    <citation type="journal article" date="2019" name="Int. J. Syst. Evol. Microbiol.">
        <title>The Global Catalogue of Microorganisms (GCM) 10K type strain sequencing project: providing services to taxonomists for standard genome sequencing and annotation.</title>
        <authorList>
            <consortium name="The Broad Institute Genomics Platform"/>
            <consortium name="The Broad Institute Genome Sequencing Center for Infectious Disease"/>
            <person name="Wu L."/>
            <person name="Ma J."/>
        </authorList>
    </citation>
    <scope>NUCLEOTIDE SEQUENCE [LARGE SCALE GENOMIC DNA]</scope>
    <source>
        <strain evidence="2 3">JCM 4531</strain>
    </source>
</reference>
<dbReference type="EMBL" id="BAAASK010000003">
    <property type="protein sequence ID" value="GAA2675400.1"/>
    <property type="molecule type" value="Genomic_DNA"/>
</dbReference>
<proteinExistence type="predicted"/>
<protein>
    <recommendedName>
        <fullName evidence="4">Transposase</fullName>
    </recommendedName>
</protein>
<feature type="compositionally biased region" description="Low complexity" evidence="1">
    <location>
        <begin position="81"/>
        <end position="99"/>
    </location>
</feature>